<sequence>MITAARQVPRRPLIALAMLTLLSSAGCAFSDGEPWGWVDVEVENAGDTATPSTISSVELEITSIRLLSESSGSTATTELDPANPPPGFSLCHNGHCHADDGRLVPYDEVLQESASGPQVVSAIALDASLSEGSSTSGRLKITRQGPLSQVEVELGAMELRGTLPFENASVAFRANVPVRGLRLTMPLDLRVDAASPPEQRLDAEIVLNDDIAAELDLREATFEEDGSLRITNTRNRALAEALLERAALQLMLSPASP</sequence>
<keyword evidence="1" id="KW-0732">Signal</keyword>
<dbReference type="AlphaFoldDB" id="A0A5C6XL51"/>
<dbReference type="PROSITE" id="PS51257">
    <property type="entry name" value="PROKAR_LIPOPROTEIN"/>
    <property type="match status" value="1"/>
</dbReference>
<evidence type="ECO:0008006" key="4">
    <source>
        <dbReference type="Google" id="ProtNLM"/>
    </source>
</evidence>
<proteinExistence type="predicted"/>
<dbReference type="EMBL" id="VOSL01000006">
    <property type="protein sequence ID" value="TXD43733.1"/>
    <property type="molecule type" value="Genomic_DNA"/>
</dbReference>
<reference evidence="2 3" key="1">
    <citation type="submission" date="2019-08" db="EMBL/GenBank/DDBJ databases">
        <title>Bradymonadales sp. TMQ2.</title>
        <authorList>
            <person name="Liang Q."/>
        </authorList>
    </citation>
    <scope>NUCLEOTIDE SEQUENCE [LARGE SCALE GENOMIC DNA]</scope>
    <source>
        <strain evidence="2 3">TMQ2</strain>
    </source>
</reference>
<gene>
    <name evidence="2" type="ORF">FRC96_01010</name>
</gene>
<dbReference type="RefSeq" id="WP_146972183.1">
    <property type="nucleotide sequence ID" value="NZ_VOSL01000006.1"/>
</dbReference>
<feature type="chain" id="PRO_5023064895" description="Lipoprotein" evidence="1">
    <location>
        <begin position="31"/>
        <end position="257"/>
    </location>
</feature>
<dbReference type="OrthoDB" id="5497161at2"/>
<feature type="signal peptide" evidence="1">
    <location>
        <begin position="1"/>
        <end position="30"/>
    </location>
</feature>
<evidence type="ECO:0000313" key="2">
    <source>
        <dbReference type="EMBL" id="TXD43733.1"/>
    </source>
</evidence>
<comment type="caution">
    <text evidence="2">The sequence shown here is derived from an EMBL/GenBank/DDBJ whole genome shotgun (WGS) entry which is preliminary data.</text>
</comment>
<accession>A0A5C6XL51</accession>
<evidence type="ECO:0000313" key="3">
    <source>
        <dbReference type="Proteomes" id="UP000321046"/>
    </source>
</evidence>
<protein>
    <recommendedName>
        <fullName evidence="4">Lipoprotein</fullName>
    </recommendedName>
</protein>
<name>A0A5C6XL51_9DELT</name>
<dbReference type="Proteomes" id="UP000321046">
    <property type="component" value="Unassembled WGS sequence"/>
</dbReference>
<organism evidence="2 3">
    <name type="scientific">Lujinxingia vulgaris</name>
    <dbReference type="NCBI Taxonomy" id="2600176"/>
    <lineage>
        <taxon>Bacteria</taxon>
        <taxon>Deltaproteobacteria</taxon>
        <taxon>Bradymonadales</taxon>
        <taxon>Lujinxingiaceae</taxon>
        <taxon>Lujinxingia</taxon>
    </lineage>
</organism>
<evidence type="ECO:0000256" key="1">
    <source>
        <dbReference type="SAM" id="SignalP"/>
    </source>
</evidence>